<keyword evidence="1" id="KW-0812">Transmembrane</keyword>
<feature type="transmembrane region" description="Helical" evidence="1">
    <location>
        <begin position="110"/>
        <end position="128"/>
    </location>
</feature>
<proteinExistence type="predicted"/>
<evidence type="ECO:0000256" key="1">
    <source>
        <dbReference type="SAM" id="Phobius"/>
    </source>
</evidence>
<protein>
    <recommendedName>
        <fullName evidence="4">DUF998 domain-containing protein</fullName>
    </recommendedName>
</protein>
<dbReference type="EMBL" id="CAJRAY010000026">
    <property type="protein sequence ID" value="CAG5082686.1"/>
    <property type="molecule type" value="Genomic_DNA"/>
</dbReference>
<sequence length="220" mass="23558">MAQQPTGNRRLQWPDRFGALVWLAGVALFFALHLYAEAAWKNPDYSWAANNISDLGNVYCQPWGDDRRFVCSPRHDAMNAGFVIQGAAMLIGLAAVSLRRAGSARTWTAGALLLAAGAGWILAGVWPADVNENRHVLGALLIMILGNIGLALGPAMPAEPRRLRWTAPVLGAAGIAGAALFFTGNDLGWGLGGMERVAAYPMLAWMLISGLVILFGRRAH</sequence>
<gene>
    <name evidence="2" type="primary">txxe 1472</name>
    <name evidence="2" type="ORF">TXXE_06245</name>
</gene>
<evidence type="ECO:0000313" key="3">
    <source>
        <dbReference type="Proteomes" id="UP000681526"/>
    </source>
</evidence>
<name>A0ABM8V294_THEXY</name>
<feature type="transmembrane region" description="Helical" evidence="1">
    <location>
        <begin position="165"/>
        <end position="185"/>
    </location>
</feature>
<evidence type="ECO:0008006" key="4">
    <source>
        <dbReference type="Google" id="ProtNLM"/>
    </source>
</evidence>
<dbReference type="InterPro" id="IPR009339">
    <property type="entry name" value="DUF998"/>
</dbReference>
<dbReference type="Proteomes" id="UP000681526">
    <property type="component" value="Unassembled WGS sequence"/>
</dbReference>
<feature type="transmembrane region" description="Helical" evidence="1">
    <location>
        <begin position="17"/>
        <end position="36"/>
    </location>
</feature>
<dbReference type="Pfam" id="PF06197">
    <property type="entry name" value="DUF998"/>
    <property type="match status" value="1"/>
</dbReference>
<keyword evidence="1" id="KW-1133">Transmembrane helix</keyword>
<feature type="transmembrane region" description="Helical" evidence="1">
    <location>
        <begin position="197"/>
        <end position="216"/>
    </location>
</feature>
<comment type="caution">
    <text evidence="2">The sequence shown here is derived from an EMBL/GenBank/DDBJ whole genome shotgun (WGS) entry which is preliminary data.</text>
</comment>
<feature type="transmembrane region" description="Helical" evidence="1">
    <location>
        <begin position="77"/>
        <end position="98"/>
    </location>
</feature>
<reference evidence="2 3" key="1">
    <citation type="submission" date="2021-04" db="EMBL/GenBank/DDBJ databases">
        <authorList>
            <person name="Rakotoarivonina H."/>
        </authorList>
    </citation>
    <scope>NUCLEOTIDE SEQUENCE [LARGE SCALE GENOMIC DNA]</scope>
    <source>
        <strain evidence="2 3">XE</strain>
    </source>
</reference>
<dbReference type="RefSeq" id="WP_213483889.1">
    <property type="nucleotide sequence ID" value="NZ_CAJRAY010000026.1"/>
</dbReference>
<feature type="transmembrane region" description="Helical" evidence="1">
    <location>
        <begin position="134"/>
        <end position="153"/>
    </location>
</feature>
<keyword evidence="1" id="KW-0472">Membrane</keyword>
<accession>A0ABM8V294</accession>
<keyword evidence="3" id="KW-1185">Reference proteome</keyword>
<evidence type="ECO:0000313" key="2">
    <source>
        <dbReference type="EMBL" id="CAG5082686.1"/>
    </source>
</evidence>
<organism evidence="2 3">
    <name type="scientific">Thermobacillus xylanilyticus</name>
    <dbReference type="NCBI Taxonomy" id="76633"/>
    <lineage>
        <taxon>Bacteria</taxon>
        <taxon>Bacillati</taxon>
        <taxon>Bacillota</taxon>
        <taxon>Bacilli</taxon>
        <taxon>Bacillales</taxon>
        <taxon>Paenibacillaceae</taxon>
        <taxon>Thermobacillus</taxon>
    </lineage>
</organism>